<evidence type="ECO:0000256" key="1">
    <source>
        <dbReference type="SAM" id="Phobius"/>
    </source>
</evidence>
<gene>
    <name evidence="2" type="ORF">PPRIM_AZ9-3.1.T0110006</name>
</gene>
<comment type="caution">
    <text evidence="2">The sequence shown here is derived from an EMBL/GenBank/DDBJ whole genome shotgun (WGS) entry which is preliminary data.</text>
</comment>
<dbReference type="OMA" id="ISVNIVM"/>
<dbReference type="Proteomes" id="UP000688137">
    <property type="component" value="Unassembled WGS sequence"/>
</dbReference>
<evidence type="ECO:0008006" key="4">
    <source>
        <dbReference type="Google" id="ProtNLM"/>
    </source>
</evidence>
<sequence>MQTQNSFDIAPAETMLLKDSQQKKQVRFRQALVAGLILAAVLSLTIVFTPKGESVPTYTLNQRSQYYSQDQLCVYQVSTGSTNCTLIAANTSTVTVDSNQQNTTHLIILDGLQVTQNTTYSNGTTAYDNLFDANLNISQELSKNLRLLQVSADGCYGPCYDEIPIVTFTTDNQNGQVIEIGVPSSLNGLMLQTLIATIQHLGPNVQETQIDQDQIINPYIIGKYQFISKRNIETSWFGNTKVTKQVTQDDCLNENFLIGDQFSQNQTTLLSRQNQIISSKISVNIVMDHSVQPQGADVEYSYKTIVSDDSNLILGNSNIDVKYTQLLSDIQSKQNIQTYSLATIQDRLIKNRQNKSLNMYEMKQKAEKHRLLIEETISNSSLHCPSNGLIDFQKTVLTFTVKGTKLQLDLALKGTAGNGIADLNIKFCVAMEGMCLFEIINSNLNYTGQPFRDIELNGMQNISLFQTDLVVQGFTVGVGADFSYGFIVQQNVQQNATIFSVQDIFLVPVLLTVYGESSIPDLVAVRTAVVADIFTGNVTSNVAFGYDQKIQSINSNQYTLNLNLDMEEFRAIVIAQYQHSELSTKEKCKRHLGFFKVCYPIPVAGLLGDWQNLYYNNWGFPVLVQNFTLYGVQSDCFMKNE</sequence>
<keyword evidence="1" id="KW-0812">Transmembrane</keyword>
<keyword evidence="3" id="KW-1185">Reference proteome</keyword>
<feature type="transmembrane region" description="Helical" evidence="1">
    <location>
        <begin position="31"/>
        <end position="49"/>
    </location>
</feature>
<accession>A0A8S1JWK9</accession>
<keyword evidence="1" id="KW-1133">Transmembrane helix</keyword>
<dbReference type="EMBL" id="CAJJDM010000008">
    <property type="protein sequence ID" value="CAD8046627.1"/>
    <property type="molecule type" value="Genomic_DNA"/>
</dbReference>
<organism evidence="2 3">
    <name type="scientific">Paramecium primaurelia</name>
    <dbReference type="NCBI Taxonomy" id="5886"/>
    <lineage>
        <taxon>Eukaryota</taxon>
        <taxon>Sar</taxon>
        <taxon>Alveolata</taxon>
        <taxon>Ciliophora</taxon>
        <taxon>Intramacronucleata</taxon>
        <taxon>Oligohymenophorea</taxon>
        <taxon>Peniculida</taxon>
        <taxon>Parameciidae</taxon>
        <taxon>Paramecium</taxon>
    </lineage>
</organism>
<reference evidence="2" key="1">
    <citation type="submission" date="2021-01" db="EMBL/GenBank/DDBJ databases">
        <authorList>
            <consortium name="Genoscope - CEA"/>
            <person name="William W."/>
        </authorList>
    </citation>
    <scope>NUCLEOTIDE SEQUENCE</scope>
</reference>
<name>A0A8S1JWK9_PARPR</name>
<dbReference type="AlphaFoldDB" id="A0A8S1JWK9"/>
<keyword evidence="1" id="KW-0472">Membrane</keyword>
<proteinExistence type="predicted"/>
<evidence type="ECO:0000313" key="2">
    <source>
        <dbReference type="EMBL" id="CAD8046627.1"/>
    </source>
</evidence>
<evidence type="ECO:0000313" key="3">
    <source>
        <dbReference type="Proteomes" id="UP000688137"/>
    </source>
</evidence>
<protein>
    <recommendedName>
        <fullName evidence="4">Transmembrane protein</fullName>
    </recommendedName>
</protein>